<keyword evidence="1" id="KW-0378">Hydrolase</keyword>
<dbReference type="GO" id="GO:0004180">
    <property type="term" value="F:carboxypeptidase activity"/>
    <property type="evidence" value="ECO:0007669"/>
    <property type="project" value="UniProtKB-KW"/>
</dbReference>
<keyword evidence="1" id="KW-0645">Protease</keyword>
<dbReference type="AlphaFoldDB" id="A0A2T0SID3"/>
<sequence length="634" mass="65856">MLTLDGAAPDRFNAAGTAFSVRSSCPTLAPDTVIVYADGAAVAATVSSDAISVTGGVPTGRHTVEVLGQDVYGFTVRFAQTLWFGDGELSVTVHTPGGQPAGGAAVRAVLADDSSVTAAATTDSAGQATFTHLPDRTFELTATAPGNLVGSVPATIPDSPVTLTLAAPMTPSPIDNNDFAGGTADGWEVGTAPVEIVPHVEGPLGGPAVAQTRTGTAAGARGTRAAKAQLPAPKARAAAADFDLQLNTAGEGEQRIGRAFKVEPGYRSVVVRYRFVTTEVPGGFFGTKYNDYFSIDARTLAGGTIHAGNSMNGLGLWAFDAAGATAWYTVEMPVEETGDEVQFFLGVANVADGLFPSAVVVDLVQKKKLTISALSLNDIDNSALQRMSVSAHGYFGGVTRVHGSLTVEGDEDDTLQELTLEVVQAGAVVATGTLEPGLTGTLYRRFGDTETIELAAVQLLFRVPAADVAAGDQVSLRVRARSAGDTAQKDFGAVQKLERYAAGNRYGGRDEAVGGDDWVRPGVRTFMTGIGAVTWGDMSNMHGGTFAPHQTHQVGHSADGWFAGYNARNAATAATVVAQLNANGLRITQVYVTFTPAFQAAIQGVVLTDGRQAVNVIRNVAGHDTHFHWEMTEA</sequence>
<evidence type="ECO:0000313" key="1">
    <source>
        <dbReference type="EMBL" id="PRY33162.1"/>
    </source>
</evidence>
<accession>A0A2T0SID3</accession>
<evidence type="ECO:0000313" key="2">
    <source>
        <dbReference type="Proteomes" id="UP000239209"/>
    </source>
</evidence>
<dbReference type="SUPFAM" id="SSF49452">
    <property type="entry name" value="Starch-binding domain-like"/>
    <property type="match status" value="1"/>
</dbReference>
<gene>
    <name evidence="1" type="ORF">CLV70_101324</name>
</gene>
<name>A0A2T0SID3_9ACTN</name>
<dbReference type="Proteomes" id="UP000239209">
    <property type="component" value="Unassembled WGS sequence"/>
</dbReference>
<proteinExistence type="predicted"/>
<dbReference type="RefSeq" id="WP_106124499.1">
    <property type="nucleotide sequence ID" value="NZ_PVZG01000001.1"/>
</dbReference>
<dbReference type="OrthoDB" id="3311196at2"/>
<comment type="caution">
    <text evidence="1">The sequence shown here is derived from an EMBL/GenBank/DDBJ whole genome shotgun (WGS) entry which is preliminary data.</text>
</comment>
<organism evidence="1 2">
    <name type="scientific">Pseudosporangium ferrugineum</name>
    <dbReference type="NCBI Taxonomy" id="439699"/>
    <lineage>
        <taxon>Bacteria</taxon>
        <taxon>Bacillati</taxon>
        <taxon>Actinomycetota</taxon>
        <taxon>Actinomycetes</taxon>
        <taxon>Micromonosporales</taxon>
        <taxon>Micromonosporaceae</taxon>
        <taxon>Pseudosporangium</taxon>
    </lineage>
</organism>
<protein>
    <submittedName>
        <fullName evidence="1">Carboxypeptidase family protein</fullName>
    </submittedName>
</protein>
<reference evidence="1 2" key="1">
    <citation type="submission" date="2018-03" db="EMBL/GenBank/DDBJ databases">
        <title>Genomic Encyclopedia of Archaeal and Bacterial Type Strains, Phase II (KMG-II): from individual species to whole genera.</title>
        <authorList>
            <person name="Goeker M."/>
        </authorList>
    </citation>
    <scope>NUCLEOTIDE SEQUENCE [LARGE SCALE GENOMIC DNA]</scope>
    <source>
        <strain evidence="1 2">DSM 45348</strain>
    </source>
</reference>
<dbReference type="GO" id="GO:0030246">
    <property type="term" value="F:carbohydrate binding"/>
    <property type="evidence" value="ECO:0007669"/>
    <property type="project" value="InterPro"/>
</dbReference>
<keyword evidence="2" id="KW-1185">Reference proteome</keyword>
<dbReference type="InterPro" id="IPR009045">
    <property type="entry name" value="Zn_M74/Hedgehog-like"/>
</dbReference>
<dbReference type="Gene3D" id="3.30.1380.10">
    <property type="match status" value="1"/>
</dbReference>
<dbReference type="EMBL" id="PVZG01000001">
    <property type="protein sequence ID" value="PRY33162.1"/>
    <property type="molecule type" value="Genomic_DNA"/>
</dbReference>
<dbReference type="InterPro" id="IPR013784">
    <property type="entry name" value="Carb-bd-like_fold"/>
</dbReference>
<keyword evidence="1" id="KW-0121">Carboxypeptidase</keyword>
<dbReference type="SUPFAM" id="SSF55166">
    <property type="entry name" value="Hedgehog/DD-peptidase"/>
    <property type="match status" value="1"/>
</dbReference>